<evidence type="ECO:0000313" key="1">
    <source>
        <dbReference type="EMBL" id="KAJ5090595.1"/>
    </source>
</evidence>
<evidence type="ECO:0000313" key="2">
    <source>
        <dbReference type="Proteomes" id="UP001149074"/>
    </source>
</evidence>
<proteinExistence type="predicted"/>
<dbReference type="Proteomes" id="UP001149074">
    <property type="component" value="Unassembled WGS sequence"/>
</dbReference>
<dbReference type="Gene3D" id="3.40.640.10">
    <property type="entry name" value="Type I PLP-dependent aspartate aminotransferase-like (Major domain)"/>
    <property type="match status" value="1"/>
</dbReference>
<dbReference type="AlphaFoldDB" id="A0A9W9EZ92"/>
<dbReference type="EMBL" id="JAPQKI010000009">
    <property type="protein sequence ID" value="KAJ5090595.1"/>
    <property type="molecule type" value="Genomic_DNA"/>
</dbReference>
<accession>A0A9W9EZ92</accession>
<dbReference type="SUPFAM" id="SSF53383">
    <property type="entry name" value="PLP-dependent transferases"/>
    <property type="match status" value="1"/>
</dbReference>
<reference evidence="1" key="2">
    <citation type="journal article" date="2023" name="IMA Fungus">
        <title>Comparative genomic study of the Penicillium genus elucidates a diverse pangenome and 15 lateral gene transfer events.</title>
        <authorList>
            <person name="Petersen C."/>
            <person name="Sorensen T."/>
            <person name="Nielsen M.R."/>
            <person name="Sondergaard T.E."/>
            <person name="Sorensen J.L."/>
            <person name="Fitzpatrick D.A."/>
            <person name="Frisvad J.C."/>
            <person name="Nielsen K.L."/>
        </authorList>
    </citation>
    <scope>NUCLEOTIDE SEQUENCE</scope>
    <source>
        <strain evidence="1">IBT 30761</strain>
    </source>
</reference>
<name>A0A9W9EZ92_9EURO</name>
<protein>
    <submittedName>
        <fullName evidence="1">2-2-dialkylglycine decarboxylase</fullName>
    </submittedName>
</protein>
<gene>
    <name evidence="1" type="ORF">N7532_009279</name>
</gene>
<comment type="caution">
    <text evidence="1">The sequence shown here is derived from an EMBL/GenBank/DDBJ whole genome shotgun (WGS) entry which is preliminary data.</text>
</comment>
<dbReference type="InterPro" id="IPR015421">
    <property type="entry name" value="PyrdxlP-dep_Trfase_major"/>
</dbReference>
<dbReference type="RefSeq" id="XP_056472576.1">
    <property type="nucleotide sequence ID" value="XM_056621770.1"/>
</dbReference>
<keyword evidence="2" id="KW-1185">Reference proteome</keyword>
<reference evidence="1" key="1">
    <citation type="submission" date="2022-11" db="EMBL/GenBank/DDBJ databases">
        <authorList>
            <person name="Petersen C."/>
        </authorList>
    </citation>
    <scope>NUCLEOTIDE SEQUENCE</scope>
    <source>
        <strain evidence="1">IBT 30761</strain>
    </source>
</reference>
<dbReference type="GeneID" id="81360749"/>
<dbReference type="InterPro" id="IPR015424">
    <property type="entry name" value="PyrdxlP-dep_Trfase"/>
</dbReference>
<organism evidence="1 2">
    <name type="scientific">Penicillium argentinense</name>
    <dbReference type="NCBI Taxonomy" id="1131581"/>
    <lineage>
        <taxon>Eukaryota</taxon>
        <taxon>Fungi</taxon>
        <taxon>Dikarya</taxon>
        <taxon>Ascomycota</taxon>
        <taxon>Pezizomycotina</taxon>
        <taxon>Eurotiomycetes</taxon>
        <taxon>Eurotiomycetidae</taxon>
        <taxon>Eurotiales</taxon>
        <taxon>Aspergillaceae</taxon>
        <taxon>Penicillium</taxon>
    </lineage>
</organism>
<dbReference type="OrthoDB" id="10261433at2759"/>
<sequence length="101" mass="10650">MGSESTEAAIKMAGCYTGKFEIVSFAASYHGLTQGSGSATYSAGRKGGGLVTPGQLAFPSPYAYRSPFRKPDGSYDLETELDFAWSIIDHQSVGSLVGLIM</sequence>